<feature type="compositionally biased region" description="Basic and acidic residues" evidence="6">
    <location>
        <begin position="108"/>
        <end position="129"/>
    </location>
</feature>
<evidence type="ECO:0000313" key="8">
    <source>
        <dbReference type="EMBL" id="KAG6383077.1"/>
    </source>
</evidence>
<evidence type="ECO:0000256" key="6">
    <source>
        <dbReference type="SAM" id="MobiDB-lite"/>
    </source>
</evidence>
<dbReference type="InterPro" id="IPR005326">
    <property type="entry name" value="Plectin_eS10_N"/>
</dbReference>
<evidence type="ECO:0000256" key="5">
    <source>
        <dbReference type="ARBA" id="ARBA00023274"/>
    </source>
</evidence>
<keyword evidence="5" id="KW-0687">Ribonucleoprotein</keyword>
<evidence type="ECO:0000256" key="2">
    <source>
        <dbReference type="ARBA" id="ARBA00007278"/>
    </source>
</evidence>
<dbReference type="GO" id="GO:0003723">
    <property type="term" value="F:RNA binding"/>
    <property type="evidence" value="ECO:0007669"/>
    <property type="project" value="TreeGrafter"/>
</dbReference>
<keyword evidence="4" id="KW-0689">Ribosomal protein</keyword>
<dbReference type="EMBL" id="PNBA02000745">
    <property type="protein sequence ID" value="KAG6383077.1"/>
    <property type="molecule type" value="Genomic_DNA"/>
</dbReference>
<evidence type="ECO:0000259" key="7">
    <source>
        <dbReference type="Pfam" id="PF03501"/>
    </source>
</evidence>
<name>A0A8X8VVD7_SALSN</name>
<evidence type="ECO:0000256" key="3">
    <source>
        <dbReference type="ARBA" id="ARBA00022490"/>
    </source>
</evidence>
<keyword evidence="3" id="KW-0963">Cytoplasm</keyword>
<dbReference type="PANTHER" id="PTHR12146">
    <property type="entry name" value="40S RIBOSOMAL PROTEIN S10"/>
    <property type="match status" value="1"/>
</dbReference>
<proteinExistence type="inferred from homology"/>
<dbReference type="InterPro" id="IPR036388">
    <property type="entry name" value="WH-like_DNA-bd_sf"/>
</dbReference>
<evidence type="ECO:0000256" key="1">
    <source>
        <dbReference type="ARBA" id="ARBA00004496"/>
    </source>
</evidence>
<feature type="region of interest" description="Disordered" evidence="6">
    <location>
        <begin position="93"/>
        <end position="167"/>
    </location>
</feature>
<reference evidence="8" key="2">
    <citation type="submission" date="2020-08" db="EMBL/GenBank/DDBJ databases">
        <title>Plant Genome Project.</title>
        <authorList>
            <person name="Zhang R.-G."/>
        </authorList>
    </citation>
    <scope>NUCLEOTIDE SEQUENCE</scope>
    <source>
        <strain evidence="8">Huo1</strain>
        <tissue evidence="8">Leaf</tissue>
    </source>
</reference>
<reference evidence="8" key="1">
    <citation type="submission" date="2018-01" db="EMBL/GenBank/DDBJ databases">
        <authorList>
            <person name="Mao J.F."/>
        </authorList>
    </citation>
    <scope>NUCLEOTIDE SEQUENCE</scope>
    <source>
        <strain evidence="8">Huo1</strain>
        <tissue evidence="8">Leaf</tissue>
    </source>
</reference>
<dbReference type="FunFam" id="1.10.10.10:FF:000025">
    <property type="entry name" value="40S ribosomal protein S10"/>
    <property type="match status" value="1"/>
</dbReference>
<dbReference type="GO" id="GO:0003735">
    <property type="term" value="F:structural constituent of ribosome"/>
    <property type="evidence" value="ECO:0007669"/>
    <property type="project" value="TreeGrafter"/>
</dbReference>
<accession>A0A8X8VVD7</accession>
<protein>
    <recommendedName>
        <fullName evidence="7">Plectin/eS10 N-terminal domain-containing protein</fullName>
    </recommendedName>
</protein>
<dbReference type="Pfam" id="PF03501">
    <property type="entry name" value="S10_plectin"/>
    <property type="match status" value="1"/>
</dbReference>
<evidence type="ECO:0000256" key="4">
    <source>
        <dbReference type="ARBA" id="ARBA00022980"/>
    </source>
</evidence>
<comment type="similarity">
    <text evidence="2">Belongs to the eukaryotic ribosomal protein eS10 family.</text>
</comment>
<comment type="caution">
    <text evidence="8">The sequence shown here is derived from an EMBL/GenBank/DDBJ whole genome shotgun (WGS) entry which is preliminary data.</text>
</comment>
<dbReference type="AlphaFoldDB" id="A0A8X8VVD7"/>
<organism evidence="8">
    <name type="scientific">Salvia splendens</name>
    <name type="common">Scarlet sage</name>
    <dbReference type="NCBI Taxonomy" id="180675"/>
    <lineage>
        <taxon>Eukaryota</taxon>
        <taxon>Viridiplantae</taxon>
        <taxon>Streptophyta</taxon>
        <taxon>Embryophyta</taxon>
        <taxon>Tracheophyta</taxon>
        <taxon>Spermatophyta</taxon>
        <taxon>Magnoliopsida</taxon>
        <taxon>eudicotyledons</taxon>
        <taxon>Gunneridae</taxon>
        <taxon>Pentapetalae</taxon>
        <taxon>asterids</taxon>
        <taxon>lamiids</taxon>
        <taxon>Lamiales</taxon>
        <taxon>Lamiaceae</taxon>
        <taxon>Nepetoideae</taxon>
        <taxon>Mentheae</taxon>
        <taxon>Salviinae</taxon>
        <taxon>Salvia</taxon>
        <taxon>Salvia subgen. Calosphace</taxon>
        <taxon>core Calosphace</taxon>
    </lineage>
</organism>
<feature type="domain" description="Plectin/eS10 N-terminal" evidence="7">
    <location>
        <begin position="3"/>
        <end position="94"/>
    </location>
</feature>
<dbReference type="PANTHER" id="PTHR12146:SF0">
    <property type="entry name" value="RIBOSOMAL PROTEIN S10"/>
    <property type="match status" value="1"/>
</dbReference>
<keyword evidence="9" id="KW-1185">Reference proteome</keyword>
<sequence length="496" mass="54562">MIISEKNRREISKYLFQEGVCYAKKDYNLAKHPEIDVPNLQVIKLMQSFKSKEYVRETFAWMHYYWYLTNDGIEFLRTYLNLPSEIVPATLKKSAKPLGRPMGGPPGDRPRGPPRFDGDRPRFGDRDGYRGGPRGQAGEFGGEKGGAPADFQPSFRGGEDGGRPGFGRDVLADKCGKREKDFEMSLHSLEEVEEMKKAFLRQIANQREPEPPPPRHTSPSSDKVLAKVAAFESRLSRNGKEVTAVAEFGKLMGDVKAMAATPATRGLGKCLKYGRGDGEMEESTAAATHTSNQYQQKVLAINDTPMPCSEKELLAVNHGKEGLSYFKNIPPHAAGLGDCAILGKDNNNATSPPNSESLILMADNLMQEDSWRSLIDDGQPVLEKDNTTNNRTPLALKSGRNFNAEQASLISGNAENNGSESSSIERKRLTAGHGEFNAEKNAILDLAEARSLVEQNMEFGLHTGPPLLGSGSHSLGQPLRFFLELNRLGNALQQQP</sequence>
<gene>
    <name evidence="8" type="ORF">SASPL_157183</name>
</gene>
<feature type="compositionally biased region" description="Gly residues" evidence="6">
    <location>
        <begin position="130"/>
        <end position="145"/>
    </location>
</feature>
<dbReference type="GO" id="GO:0022627">
    <property type="term" value="C:cytosolic small ribosomal subunit"/>
    <property type="evidence" value="ECO:0007669"/>
    <property type="project" value="TreeGrafter"/>
</dbReference>
<comment type="subcellular location">
    <subcellularLocation>
        <location evidence="1">Cytoplasm</location>
    </subcellularLocation>
</comment>
<dbReference type="InterPro" id="IPR037447">
    <property type="entry name" value="Ribosomal_eS10"/>
</dbReference>
<evidence type="ECO:0000313" key="9">
    <source>
        <dbReference type="Proteomes" id="UP000298416"/>
    </source>
</evidence>
<dbReference type="Proteomes" id="UP000298416">
    <property type="component" value="Unassembled WGS sequence"/>
</dbReference>
<dbReference type="Gene3D" id="1.10.10.10">
    <property type="entry name" value="Winged helix-like DNA-binding domain superfamily/Winged helix DNA-binding domain"/>
    <property type="match status" value="1"/>
</dbReference>